<dbReference type="CDD" id="cd06225">
    <property type="entry name" value="HAMP"/>
    <property type="match status" value="1"/>
</dbReference>
<dbReference type="InterPro" id="IPR005467">
    <property type="entry name" value="His_kinase_dom"/>
</dbReference>
<dbReference type="SMART" id="SM00387">
    <property type="entry name" value="HATPase_c"/>
    <property type="match status" value="1"/>
</dbReference>
<keyword evidence="6 18" id="KW-0808">Transferase</keyword>
<gene>
    <name evidence="18" type="primary">senX3</name>
    <name evidence="18" type="ORF">NCTC9935_00177</name>
</gene>
<evidence type="ECO:0000259" key="17">
    <source>
        <dbReference type="PROSITE" id="PS50885"/>
    </source>
</evidence>
<dbReference type="InterPro" id="IPR003661">
    <property type="entry name" value="HisK_dim/P_dom"/>
</dbReference>
<comment type="catalytic activity">
    <reaction evidence="1">
        <text>ATP + protein L-histidine = ADP + protein N-phospho-L-histidine.</text>
        <dbReference type="EC" id="2.7.13.3"/>
    </reaction>
</comment>
<dbReference type="SMART" id="SM00388">
    <property type="entry name" value="HisKA"/>
    <property type="match status" value="1"/>
</dbReference>
<dbReference type="InterPro" id="IPR036890">
    <property type="entry name" value="HATPase_C_sf"/>
</dbReference>
<dbReference type="InterPro" id="IPR003660">
    <property type="entry name" value="HAMP_dom"/>
</dbReference>
<dbReference type="SUPFAM" id="SSF55874">
    <property type="entry name" value="ATPase domain of HSP90 chaperone/DNA topoisomerase II/histidine kinase"/>
    <property type="match status" value="1"/>
</dbReference>
<dbReference type="GO" id="GO:0000155">
    <property type="term" value="F:phosphorelay sensor kinase activity"/>
    <property type="evidence" value="ECO:0007669"/>
    <property type="project" value="InterPro"/>
</dbReference>
<feature type="domain" description="HAMP" evidence="17">
    <location>
        <begin position="245"/>
        <end position="297"/>
    </location>
</feature>
<dbReference type="Gene3D" id="3.30.565.10">
    <property type="entry name" value="Histidine kinase-like ATPase, C-terminal domain"/>
    <property type="match status" value="1"/>
</dbReference>
<evidence type="ECO:0000256" key="4">
    <source>
        <dbReference type="ARBA" id="ARBA00022475"/>
    </source>
</evidence>
<dbReference type="GO" id="GO:0005524">
    <property type="term" value="F:ATP binding"/>
    <property type="evidence" value="ECO:0007669"/>
    <property type="project" value="UniProtKB-KW"/>
</dbReference>
<evidence type="ECO:0000313" key="18">
    <source>
        <dbReference type="EMBL" id="SPT54636.1"/>
    </source>
</evidence>
<dbReference type="GeneID" id="93757585"/>
<comment type="subcellular location">
    <subcellularLocation>
        <location evidence="2">Cell membrane</location>
        <topology evidence="2">Multi-pass membrane protein</topology>
    </subcellularLocation>
</comment>
<keyword evidence="4" id="KW-1003">Cell membrane</keyword>
<keyword evidence="5" id="KW-0597">Phosphoprotein</keyword>
<evidence type="ECO:0000259" key="16">
    <source>
        <dbReference type="PROSITE" id="PS50109"/>
    </source>
</evidence>
<dbReference type="EMBL" id="UAPR01000001">
    <property type="protein sequence ID" value="SPT54636.1"/>
    <property type="molecule type" value="Genomic_DNA"/>
</dbReference>
<dbReference type="CDD" id="cd00082">
    <property type="entry name" value="HisKA"/>
    <property type="match status" value="1"/>
</dbReference>
<dbReference type="SMART" id="SM00304">
    <property type="entry name" value="HAMP"/>
    <property type="match status" value="1"/>
</dbReference>
<dbReference type="NCBIfam" id="NF040691">
    <property type="entry name" value="MtrAB_MtrB"/>
    <property type="match status" value="1"/>
</dbReference>
<evidence type="ECO:0000256" key="15">
    <source>
        <dbReference type="SAM" id="Phobius"/>
    </source>
</evidence>
<evidence type="ECO:0000256" key="14">
    <source>
        <dbReference type="ARBA" id="ARBA00035305"/>
    </source>
</evidence>
<feature type="domain" description="Histidine kinase" evidence="16">
    <location>
        <begin position="312"/>
        <end position="528"/>
    </location>
</feature>
<keyword evidence="9 18" id="KW-0418">Kinase</keyword>
<evidence type="ECO:0000256" key="7">
    <source>
        <dbReference type="ARBA" id="ARBA00022692"/>
    </source>
</evidence>
<dbReference type="SUPFAM" id="SSF47384">
    <property type="entry name" value="Homodimeric domain of signal transducing histidine kinase"/>
    <property type="match status" value="1"/>
</dbReference>
<dbReference type="InterPro" id="IPR036097">
    <property type="entry name" value="HisK_dim/P_sf"/>
</dbReference>
<keyword evidence="10" id="KW-0067">ATP-binding</keyword>
<evidence type="ECO:0000256" key="3">
    <source>
        <dbReference type="ARBA" id="ARBA00012438"/>
    </source>
</evidence>
<dbReference type="AlphaFoldDB" id="A0A2X0U017"/>
<keyword evidence="7 15" id="KW-0812">Transmembrane</keyword>
<keyword evidence="19" id="KW-1185">Reference proteome</keyword>
<sequence length="543" mass="58654">MQAQAQAQGRRDALRHLLRAITTSRPWVFLASSHLASRIRHSLSARIALAITVATLVIVVVFGVIIASQLRTSMFETRKDAILADASLRFSSAQSVFSSSTASSPAQVQESARGALASLKASAAGAGATNVALLRSEGTTASLRINQIEDEQMHALVTGEMRAAVAGGGAQWQSVAIRSADGNKEEPGILVGTQVQLPRAGTHELYILYSLSADQAQVDVVLRVLFLSALPIIVALPIGVFALLHRLLLPVRVTAQAAARASEGDLDVRVDVRGDDEMADLGRAFNAMTSSLQDTISRYDELAKLQQRFVSDVSHELRTPLTTIRMAEDIVWDNRDDLPAHARRSAELLHDQTERMEQMLADLLEISRYDAASALLDAEDRDLRPIVSRVVEGCRDLAERQGVSVEIIAPVRVAAEVDERRIERVIRNLVVNAIEHADGTTVTITLATTGSDVACRVRDRGVGMTQEVADHVFDRFFRADTARARTTGGTGLGLAIATEDVAIHGGCLQAYGQPGRGASFLMTLPKKAGEDINSRPLALWEDE</sequence>
<reference evidence="18 19" key="1">
    <citation type="submission" date="2018-06" db="EMBL/GenBank/DDBJ databases">
        <authorList>
            <consortium name="Pathogen Informatics"/>
            <person name="Doyle S."/>
        </authorList>
    </citation>
    <scope>NUCLEOTIDE SEQUENCE [LARGE SCALE GENOMIC DNA]</scope>
    <source>
        <strain evidence="18 19">NCTC9935</strain>
    </source>
</reference>
<dbReference type="SUPFAM" id="SSF158472">
    <property type="entry name" value="HAMP domain-like"/>
    <property type="match status" value="1"/>
</dbReference>
<dbReference type="PANTHER" id="PTHR43547">
    <property type="entry name" value="TWO-COMPONENT HISTIDINE KINASE"/>
    <property type="match status" value="1"/>
</dbReference>
<evidence type="ECO:0000256" key="9">
    <source>
        <dbReference type="ARBA" id="ARBA00022777"/>
    </source>
</evidence>
<evidence type="ECO:0000313" key="19">
    <source>
        <dbReference type="Proteomes" id="UP000250192"/>
    </source>
</evidence>
<evidence type="ECO:0000256" key="6">
    <source>
        <dbReference type="ARBA" id="ARBA00022679"/>
    </source>
</evidence>
<feature type="transmembrane region" description="Helical" evidence="15">
    <location>
        <begin position="47"/>
        <end position="67"/>
    </location>
</feature>
<dbReference type="Pfam" id="PF00512">
    <property type="entry name" value="HisKA"/>
    <property type="match status" value="1"/>
</dbReference>
<keyword evidence="12" id="KW-0902">Two-component regulatory system</keyword>
<dbReference type="InterPro" id="IPR047669">
    <property type="entry name" value="MtrAB_MtrB"/>
</dbReference>
<dbReference type="Gene3D" id="1.10.287.130">
    <property type="match status" value="1"/>
</dbReference>
<accession>A0A2X0U017</accession>
<evidence type="ECO:0000256" key="11">
    <source>
        <dbReference type="ARBA" id="ARBA00022989"/>
    </source>
</evidence>
<keyword evidence="13 15" id="KW-0472">Membrane</keyword>
<dbReference type="InterPro" id="IPR003594">
    <property type="entry name" value="HATPase_dom"/>
</dbReference>
<dbReference type="Gene3D" id="6.10.340.10">
    <property type="match status" value="1"/>
</dbReference>
<evidence type="ECO:0000256" key="10">
    <source>
        <dbReference type="ARBA" id="ARBA00022840"/>
    </source>
</evidence>
<protein>
    <recommendedName>
        <fullName evidence="14">Sensor histidine kinase MtrB</fullName>
        <ecNumber evidence="3">2.7.13.3</ecNumber>
    </recommendedName>
</protein>
<dbReference type="FunFam" id="3.30.565.10:FF:000013">
    <property type="entry name" value="Two-component sensor histidine kinase"/>
    <property type="match status" value="1"/>
</dbReference>
<dbReference type="PROSITE" id="PS50109">
    <property type="entry name" value="HIS_KIN"/>
    <property type="match status" value="1"/>
</dbReference>
<dbReference type="EC" id="2.7.13.3" evidence="3"/>
<keyword evidence="8" id="KW-0547">Nucleotide-binding</keyword>
<evidence type="ECO:0000256" key="8">
    <source>
        <dbReference type="ARBA" id="ARBA00022741"/>
    </source>
</evidence>
<dbReference type="PROSITE" id="PS50885">
    <property type="entry name" value="HAMP"/>
    <property type="match status" value="1"/>
</dbReference>
<organism evidence="18 19">
    <name type="scientific">Schaalia odontolytica</name>
    <dbReference type="NCBI Taxonomy" id="1660"/>
    <lineage>
        <taxon>Bacteria</taxon>
        <taxon>Bacillati</taxon>
        <taxon>Actinomycetota</taxon>
        <taxon>Actinomycetes</taxon>
        <taxon>Actinomycetales</taxon>
        <taxon>Actinomycetaceae</taxon>
        <taxon>Schaalia</taxon>
    </lineage>
</organism>
<dbReference type="Proteomes" id="UP000250192">
    <property type="component" value="Unassembled WGS sequence"/>
</dbReference>
<dbReference type="STRING" id="1660.APY09_05645"/>
<evidence type="ECO:0000256" key="5">
    <source>
        <dbReference type="ARBA" id="ARBA00022553"/>
    </source>
</evidence>
<dbReference type="CDD" id="cd00075">
    <property type="entry name" value="HATPase"/>
    <property type="match status" value="1"/>
</dbReference>
<dbReference type="PANTHER" id="PTHR43547:SF2">
    <property type="entry name" value="HYBRID SIGNAL TRANSDUCTION HISTIDINE KINASE C"/>
    <property type="match status" value="1"/>
</dbReference>
<evidence type="ECO:0000256" key="13">
    <source>
        <dbReference type="ARBA" id="ARBA00023136"/>
    </source>
</evidence>
<dbReference type="FunFam" id="1.10.287.130:FF:000010">
    <property type="entry name" value="Two-component sensor histidine kinase"/>
    <property type="match status" value="1"/>
</dbReference>
<dbReference type="GO" id="GO:0005886">
    <property type="term" value="C:plasma membrane"/>
    <property type="evidence" value="ECO:0007669"/>
    <property type="project" value="UniProtKB-SubCell"/>
</dbReference>
<evidence type="ECO:0000256" key="2">
    <source>
        <dbReference type="ARBA" id="ARBA00004651"/>
    </source>
</evidence>
<dbReference type="Pfam" id="PF00672">
    <property type="entry name" value="HAMP"/>
    <property type="match status" value="1"/>
</dbReference>
<proteinExistence type="predicted"/>
<dbReference type="PRINTS" id="PR00344">
    <property type="entry name" value="BCTRLSENSOR"/>
</dbReference>
<keyword evidence="11 15" id="KW-1133">Transmembrane helix</keyword>
<evidence type="ECO:0000256" key="1">
    <source>
        <dbReference type="ARBA" id="ARBA00000085"/>
    </source>
</evidence>
<name>A0A2X0U017_9ACTO</name>
<evidence type="ECO:0000256" key="12">
    <source>
        <dbReference type="ARBA" id="ARBA00023012"/>
    </source>
</evidence>
<dbReference type="InterPro" id="IPR004358">
    <property type="entry name" value="Sig_transdc_His_kin-like_C"/>
</dbReference>
<dbReference type="Pfam" id="PF02518">
    <property type="entry name" value="HATPase_c"/>
    <property type="match status" value="1"/>
</dbReference>
<dbReference type="RefSeq" id="WP_111822795.1">
    <property type="nucleotide sequence ID" value="NZ_CBDERX010000044.1"/>
</dbReference>
<dbReference type="OrthoDB" id="9786919at2"/>
<feature type="transmembrane region" description="Helical" evidence="15">
    <location>
        <begin position="220"/>
        <end position="244"/>
    </location>
</feature>